<dbReference type="Proteomes" id="UP000322981">
    <property type="component" value="Unassembled WGS sequence"/>
</dbReference>
<accession>A0A5M8FK13</accession>
<reference evidence="2 3" key="1">
    <citation type="submission" date="2019-09" db="EMBL/GenBank/DDBJ databases">
        <title>Whole-genome sequence of the purple sulfur bacterium Thiohalocapsa marina DSM 19078.</title>
        <authorList>
            <person name="Kyndt J.A."/>
            <person name="Meyer T.E."/>
        </authorList>
    </citation>
    <scope>NUCLEOTIDE SEQUENCE [LARGE SCALE GENOMIC DNA]</scope>
    <source>
        <strain evidence="2 3">DSM 19078</strain>
    </source>
</reference>
<name>A0A5M8FK13_9GAMM</name>
<keyword evidence="1" id="KW-1133">Transmembrane helix</keyword>
<keyword evidence="1" id="KW-0472">Membrane</keyword>
<dbReference type="Gene3D" id="1.25.40.10">
    <property type="entry name" value="Tetratricopeptide repeat domain"/>
    <property type="match status" value="1"/>
</dbReference>
<evidence type="ECO:0000313" key="2">
    <source>
        <dbReference type="EMBL" id="KAA6184834.1"/>
    </source>
</evidence>
<feature type="transmembrane region" description="Helical" evidence="1">
    <location>
        <begin position="330"/>
        <end position="355"/>
    </location>
</feature>
<proteinExistence type="predicted"/>
<dbReference type="SUPFAM" id="SSF48452">
    <property type="entry name" value="TPR-like"/>
    <property type="match status" value="1"/>
</dbReference>
<evidence type="ECO:0000313" key="3">
    <source>
        <dbReference type="Proteomes" id="UP000322981"/>
    </source>
</evidence>
<sequence>MTTTWKPFAAFVLGLVALWLAYAIALPGFFLFDDEPNLQKLEFLSDWRSAAAFILSGNSGPLGRPLSLASFAAQASAWPDHPERLLRVNFAIHLLATTAVFALVLGLMRIRPIANQSHATWLAAAIALIWGFSPFLATTHLMIIQRMTGLAGLFVFLGLAGFVWAHCIRNQHPVRSRIMLVASLGLGTLFASLSKENGALLPALSLVILYLWIPKEQRATHRVDRSILFILAVLPTALIFGYLLYHASQALVHGYGLHRQFTPEQRLLTQPWILLDYVQNLLLPRAINVSPFTDHIQASTGWLMPPITTIAVIAWALIIAAALRLRSKAPYLLFGICFFLVGHLLESTIIGLELYFAHRNYVPSFGLYFALIFAIGTMPARYLRTGFLAVSAYALLFLAVLVQTAYQWKDVAVTSELWLAAHPESIRAAQFAATQHLQQGNPAAAVKILDDAARSNPDDAMIQVQSVLICTGREHLFHERLIKLESRLRHLPLSRPTVSELSTIAQSKLTLYCPQLTYQMLIELADALLANPSYQQSPHARSHLLIAKAFSYAEQAQMEQAADLFAEAFWTYPVLDTAFTAASLMSNLGDYQRAKEFLSAARTAAPESFLKQKLWHQRLDAFDYIIEKSRLIEGSTTGS</sequence>
<comment type="caution">
    <text evidence="2">The sequence shown here is derived from an EMBL/GenBank/DDBJ whole genome shotgun (WGS) entry which is preliminary data.</text>
</comment>
<feature type="transmembrane region" description="Helical" evidence="1">
    <location>
        <begin position="88"/>
        <end position="107"/>
    </location>
</feature>
<feature type="transmembrane region" description="Helical" evidence="1">
    <location>
        <begin position="302"/>
        <end position="323"/>
    </location>
</feature>
<dbReference type="EMBL" id="VWXX01000015">
    <property type="protein sequence ID" value="KAA6184834.1"/>
    <property type="molecule type" value="Genomic_DNA"/>
</dbReference>
<feature type="transmembrane region" description="Helical" evidence="1">
    <location>
        <begin position="226"/>
        <end position="245"/>
    </location>
</feature>
<dbReference type="AlphaFoldDB" id="A0A5M8FK13"/>
<keyword evidence="1" id="KW-0812">Transmembrane</keyword>
<feature type="transmembrane region" description="Helical" evidence="1">
    <location>
        <begin position="119"/>
        <end position="137"/>
    </location>
</feature>
<dbReference type="InterPro" id="IPR011990">
    <property type="entry name" value="TPR-like_helical_dom_sf"/>
</dbReference>
<dbReference type="RefSeq" id="WP_150093299.1">
    <property type="nucleotide sequence ID" value="NZ_VWXX01000015.1"/>
</dbReference>
<feature type="transmembrane region" description="Helical" evidence="1">
    <location>
        <begin position="387"/>
        <end position="406"/>
    </location>
</feature>
<feature type="transmembrane region" description="Helical" evidence="1">
    <location>
        <begin position="143"/>
        <end position="165"/>
    </location>
</feature>
<feature type="transmembrane region" description="Helical" evidence="1">
    <location>
        <begin position="177"/>
        <end position="193"/>
    </location>
</feature>
<organism evidence="2 3">
    <name type="scientific">Thiohalocapsa marina</name>
    <dbReference type="NCBI Taxonomy" id="424902"/>
    <lineage>
        <taxon>Bacteria</taxon>
        <taxon>Pseudomonadati</taxon>
        <taxon>Pseudomonadota</taxon>
        <taxon>Gammaproteobacteria</taxon>
        <taxon>Chromatiales</taxon>
        <taxon>Chromatiaceae</taxon>
        <taxon>Thiohalocapsa</taxon>
    </lineage>
</organism>
<dbReference type="OrthoDB" id="8566379at2"/>
<keyword evidence="3" id="KW-1185">Reference proteome</keyword>
<feature type="transmembrane region" description="Helical" evidence="1">
    <location>
        <begin position="199"/>
        <end position="214"/>
    </location>
</feature>
<gene>
    <name evidence="2" type="ORF">F2Q65_11010</name>
</gene>
<protein>
    <submittedName>
        <fullName evidence="2">Tetratricopeptide repeat protein</fullName>
    </submittedName>
</protein>
<evidence type="ECO:0000256" key="1">
    <source>
        <dbReference type="SAM" id="Phobius"/>
    </source>
</evidence>
<feature type="transmembrane region" description="Helical" evidence="1">
    <location>
        <begin position="361"/>
        <end position="380"/>
    </location>
</feature>